<protein>
    <submittedName>
        <fullName evidence="1">Uncharacterized protein</fullName>
    </submittedName>
</protein>
<dbReference type="RefSeq" id="WP_377430079.1">
    <property type="nucleotide sequence ID" value="NZ_JBHSPR010000050.1"/>
</dbReference>
<organism evidence="1 2">
    <name type="scientific">Plantactinospora solaniradicis</name>
    <dbReference type="NCBI Taxonomy" id="1723736"/>
    <lineage>
        <taxon>Bacteria</taxon>
        <taxon>Bacillati</taxon>
        <taxon>Actinomycetota</taxon>
        <taxon>Actinomycetes</taxon>
        <taxon>Micromonosporales</taxon>
        <taxon>Micromonosporaceae</taxon>
        <taxon>Plantactinospora</taxon>
    </lineage>
</organism>
<evidence type="ECO:0000313" key="2">
    <source>
        <dbReference type="Proteomes" id="UP001596203"/>
    </source>
</evidence>
<name>A0ABW1KIN7_9ACTN</name>
<gene>
    <name evidence="1" type="ORF">ACFP2T_36390</name>
</gene>
<evidence type="ECO:0000313" key="1">
    <source>
        <dbReference type="EMBL" id="MFC6021632.1"/>
    </source>
</evidence>
<reference evidence="2" key="1">
    <citation type="journal article" date="2019" name="Int. J. Syst. Evol. Microbiol.">
        <title>The Global Catalogue of Microorganisms (GCM) 10K type strain sequencing project: providing services to taxonomists for standard genome sequencing and annotation.</title>
        <authorList>
            <consortium name="The Broad Institute Genomics Platform"/>
            <consortium name="The Broad Institute Genome Sequencing Center for Infectious Disease"/>
            <person name="Wu L."/>
            <person name="Ma J."/>
        </authorList>
    </citation>
    <scope>NUCLEOTIDE SEQUENCE [LARGE SCALE GENOMIC DNA]</scope>
    <source>
        <strain evidence="2">ZS-35-S2</strain>
    </source>
</reference>
<proteinExistence type="predicted"/>
<dbReference type="EMBL" id="JBHSPR010000050">
    <property type="protein sequence ID" value="MFC6021632.1"/>
    <property type="molecule type" value="Genomic_DNA"/>
</dbReference>
<comment type="caution">
    <text evidence="1">The sequence shown here is derived from an EMBL/GenBank/DDBJ whole genome shotgun (WGS) entry which is preliminary data.</text>
</comment>
<sequence length="166" mass="18178">MKYKGFRNSVRIRSILVRLVVAVIATFGAIVALPSPAQAIPGAEWRPYTKTSDWHCTARNNMASGVAGEACVVVRGRLAQGVVILRNTSGNTIEISGTASLYLNGDLLTNWWCNDTFLSNGYARACYTDTASLLCSDYVSGQADLWTNLSGRHIWFSDEPPRPMCQ</sequence>
<dbReference type="Proteomes" id="UP001596203">
    <property type="component" value="Unassembled WGS sequence"/>
</dbReference>
<keyword evidence="2" id="KW-1185">Reference proteome</keyword>
<accession>A0ABW1KIN7</accession>